<dbReference type="Proteomes" id="UP000008633">
    <property type="component" value="Chromosome"/>
</dbReference>
<organism evidence="1 2">
    <name type="scientific">Nitratifractor salsuginis (strain DSM 16511 / JCM 12458 / E9I37-1)</name>
    <dbReference type="NCBI Taxonomy" id="749222"/>
    <lineage>
        <taxon>Bacteria</taxon>
        <taxon>Pseudomonadati</taxon>
        <taxon>Campylobacterota</taxon>
        <taxon>Epsilonproteobacteria</taxon>
        <taxon>Campylobacterales</taxon>
        <taxon>Sulfurovaceae</taxon>
        <taxon>Nitratifractor</taxon>
    </lineage>
</organism>
<accession>E6X1E3</accession>
<sequence length="207" mass="24495">MENEFFGGVFYIDLRNYTKLVDDEILKKIAEIIYDYQNLINFEVNKYFNKETISAIEYMGDGIMIIIKNNDVSANISAKSYLHNPFCFKIYEAGKIFRDSLDNFLQCQKEDYKKYIGLKILDFGIGLSYSKIFKKIHKRDNRNMFFGSSLNRAVKIGDSINKKYNHLAIDKKMYDDYLINILSESEKRLIIKRDKPLVHMYQKLYST</sequence>
<dbReference type="RefSeq" id="WP_013553572.1">
    <property type="nucleotide sequence ID" value="NC_014935.1"/>
</dbReference>
<reference evidence="1 2" key="1">
    <citation type="journal article" date="2011" name="Stand. Genomic Sci.">
        <title>Complete genome sequence of Nitratifractor salsuginis type strain (E9I37-1).</title>
        <authorList>
            <person name="Anderson I."/>
            <person name="Sikorski J."/>
            <person name="Zeytun A."/>
            <person name="Nolan M."/>
            <person name="Lapidus A."/>
            <person name="Lucas S."/>
            <person name="Hammon N."/>
            <person name="Deshpande S."/>
            <person name="Cheng J.F."/>
            <person name="Tapia R."/>
            <person name="Han C."/>
            <person name="Goodwin L."/>
            <person name="Pitluck S."/>
            <person name="Liolios K."/>
            <person name="Pagani I."/>
            <person name="Ivanova N."/>
            <person name="Huntemann M."/>
            <person name="Mavromatis K."/>
            <person name="Ovchinikova G."/>
            <person name="Pati A."/>
            <person name="Chen A."/>
            <person name="Palaniappan K."/>
            <person name="Land M."/>
            <person name="Hauser L."/>
            <person name="Brambilla E.M."/>
            <person name="Ngatchou-Djao O.D."/>
            <person name="Rohde M."/>
            <person name="Tindall B.J."/>
            <person name="Goker M."/>
            <person name="Detter J.C."/>
            <person name="Woyke T."/>
            <person name="Bristow J."/>
            <person name="Eisen J.A."/>
            <person name="Markowitz V."/>
            <person name="Hugenholtz P."/>
            <person name="Klenk H.P."/>
            <person name="Kyrpides N.C."/>
        </authorList>
    </citation>
    <scope>NUCLEOTIDE SEQUENCE [LARGE SCALE GENOMIC DNA]</scope>
    <source>
        <strain evidence="2">DSM 16511 / JCM 12458 / E9I37-1</strain>
    </source>
</reference>
<gene>
    <name evidence="1" type="ordered locus">Nitsa_0608</name>
</gene>
<name>E6X1E3_NITSE</name>
<dbReference type="AlphaFoldDB" id="E6X1E3"/>
<dbReference type="OrthoDB" id="9806704at2"/>
<dbReference type="EMBL" id="CP002452">
    <property type="protein sequence ID" value="ADV45876.1"/>
    <property type="molecule type" value="Genomic_DNA"/>
</dbReference>
<evidence type="ECO:0008006" key="3">
    <source>
        <dbReference type="Google" id="ProtNLM"/>
    </source>
</evidence>
<dbReference type="HOGENOM" id="CLU_1325218_0_0_7"/>
<proteinExistence type="predicted"/>
<reference evidence="2" key="2">
    <citation type="submission" date="2011-01" db="EMBL/GenBank/DDBJ databases">
        <title>The complete genome of Nitratifractor salsuginis DSM 16511.</title>
        <authorList>
            <consortium name="US DOE Joint Genome Institute (JGI-PGF)"/>
            <person name="Lucas S."/>
            <person name="Copeland A."/>
            <person name="Lapidus A."/>
            <person name="Bruce D."/>
            <person name="Goodwin L."/>
            <person name="Pitluck S."/>
            <person name="Kyrpides N."/>
            <person name="Mavromatis K."/>
            <person name="Ivanova N."/>
            <person name="Mikhailova N."/>
            <person name="Zeytun A."/>
            <person name="Detter J.C."/>
            <person name="Tapia R."/>
            <person name="Han C."/>
            <person name="Land M."/>
            <person name="Hauser L."/>
            <person name="Markowitz V."/>
            <person name="Cheng J.-F."/>
            <person name="Hugenholtz P."/>
            <person name="Woyke T."/>
            <person name="Wu D."/>
            <person name="Tindall B."/>
            <person name="Schuetze A."/>
            <person name="Brambilla E."/>
            <person name="Klenk H.-P."/>
            <person name="Eisen J.A."/>
        </authorList>
    </citation>
    <scope>NUCLEOTIDE SEQUENCE [LARGE SCALE GENOMIC DNA]</scope>
    <source>
        <strain evidence="2">DSM 16511 / JCM 12458 / E9I37-1</strain>
    </source>
</reference>
<keyword evidence="2" id="KW-1185">Reference proteome</keyword>
<dbReference type="STRING" id="749222.Nitsa_0608"/>
<evidence type="ECO:0000313" key="1">
    <source>
        <dbReference type="EMBL" id="ADV45876.1"/>
    </source>
</evidence>
<protein>
    <recommendedName>
        <fullName evidence="3">Guanylate cyclase domain-containing protein</fullName>
    </recommendedName>
</protein>
<dbReference type="KEGG" id="nsa:Nitsa_0608"/>
<evidence type="ECO:0000313" key="2">
    <source>
        <dbReference type="Proteomes" id="UP000008633"/>
    </source>
</evidence>